<reference evidence="2" key="1">
    <citation type="submission" date="2022-08" db="EMBL/GenBank/DDBJ databases">
        <title>Genome Sequence of the sulphate-reducing bacterium, Pseudodesulfovibrio portus JCM14722.</title>
        <authorList>
            <person name="Kondo R."/>
            <person name="Kataoka T."/>
        </authorList>
    </citation>
    <scope>NUCLEOTIDE SEQUENCE</scope>
    <source>
        <strain evidence="2">JCM 14722</strain>
    </source>
</reference>
<evidence type="ECO:0000313" key="2">
    <source>
        <dbReference type="EMBL" id="BDQ33177.1"/>
    </source>
</evidence>
<feature type="compositionally biased region" description="Polar residues" evidence="1">
    <location>
        <begin position="11"/>
        <end position="21"/>
    </location>
</feature>
<sequence>MVEKNGPDNKAQVSFSGRTQFSPPTLNIIDPAYNYVNVDKDWTHQIRRGG</sequence>
<evidence type="ECO:0000256" key="1">
    <source>
        <dbReference type="SAM" id="MobiDB-lite"/>
    </source>
</evidence>
<evidence type="ECO:0000313" key="3">
    <source>
        <dbReference type="Proteomes" id="UP001061361"/>
    </source>
</evidence>
<proteinExistence type="predicted"/>
<dbReference type="EMBL" id="AP026708">
    <property type="protein sequence ID" value="BDQ33177.1"/>
    <property type="molecule type" value="Genomic_DNA"/>
</dbReference>
<organism evidence="2 3">
    <name type="scientific">Pseudodesulfovibrio portus</name>
    <dbReference type="NCBI Taxonomy" id="231439"/>
    <lineage>
        <taxon>Bacteria</taxon>
        <taxon>Pseudomonadati</taxon>
        <taxon>Thermodesulfobacteriota</taxon>
        <taxon>Desulfovibrionia</taxon>
        <taxon>Desulfovibrionales</taxon>
        <taxon>Desulfovibrionaceae</taxon>
    </lineage>
</organism>
<dbReference type="Proteomes" id="UP001061361">
    <property type="component" value="Chromosome"/>
</dbReference>
<keyword evidence="3" id="KW-1185">Reference proteome</keyword>
<protein>
    <submittedName>
        <fullName evidence="2">Uncharacterized protein</fullName>
    </submittedName>
</protein>
<accession>A0ABM8AP41</accession>
<name>A0ABM8AP41_9BACT</name>
<gene>
    <name evidence="2" type="ORF">JCM14722_07190</name>
</gene>
<feature type="region of interest" description="Disordered" evidence="1">
    <location>
        <begin position="1"/>
        <end position="21"/>
    </location>
</feature>